<evidence type="ECO:0000313" key="4">
    <source>
        <dbReference type="Proteomes" id="UP000030653"/>
    </source>
</evidence>
<feature type="coiled-coil region" evidence="1">
    <location>
        <begin position="74"/>
        <end position="101"/>
    </location>
</feature>
<dbReference type="OrthoDB" id="10430450at2759"/>
<keyword evidence="4" id="KW-1185">Reference proteome</keyword>
<evidence type="ECO:0000256" key="2">
    <source>
        <dbReference type="SAM" id="MobiDB-lite"/>
    </source>
</evidence>
<keyword evidence="1" id="KW-0175">Coiled coil</keyword>
<dbReference type="HOGENOM" id="CLU_1331917_0_0_1"/>
<reference evidence="3 4" key="1">
    <citation type="journal article" date="2012" name="Science">
        <title>The Paleozoic origin of enzymatic lignin decomposition reconstructed from 31 fungal genomes.</title>
        <authorList>
            <person name="Floudas D."/>
            <person name="Binder M."/>
            <person name="Riley R."/>
            <person name="Barry K."/>
            <person name="Blanchette R.A."/>
            <person name="Henrissat B."/>
            <person name="Martinez A.T."/>
            <person name="Otillar R."/>
            <person name="Spatafora J.W."/>
            <person name="Yadav J.S."/>
            <person name="Aerts A."/>
            <person name="Benoit I."/>
            <person name="Boyd A."/>
            <person name="Carlson A."/>
            <person name="Copeland A."/>
            <person name="Coutinho P.M."/>
            <person name="de Vries R.P."/>
            <person name="Ferreira P."/>
            <person name="Findley K."/>
            <person name="Foster B."/>
            <person name="Gaskell J."/>
            <person name="Glotzer D."/>
            <person name="Gorecki P."/>
            <person name="Heitman J."/>
            <person name="Hesse C."/>
            <person name="Hori C."/>
            <person name="Igarashi K."/>
            <person name="Jurgens J.A."/>
            <person name="Kallen N."/>
            <person name="Kersten P."/>
            <person name="Kohler A."/>
            <person name="Kuees U."/>
            <person name="Kumar T.K.A."/>
            <person name="Kuo A."/>
            <person name="LaButti K."/>
            <person name="Larrondo L.F."/>
            <person name="Lindquist E."/>
            <person name="Ling A."/>
            <person name="Lombard V."/>
            <person name="Lucas S."/>
            <person name="Lundell T."/>
            <person name="Martin R."/>
            <person name="McLaughlin D.J."/>
            <person name="Morgenstern I."/>
            <person name="Morin E."/>
            <person name="Murat C."/>
            <person name="Nagy L.G."/>
            <person name="Nolan M."/>
            <person name="Ohm R.A."/>
            <person name="Patyshakuliyeva A."/>
            <person name="Rokas A."/>
            <person name="Ruiz-Duenas F.J."/>
            <person name="Sabat G."/>
            <person name="Salamov A."/>
            <person name="Samejima M."/>
            <person name="Schmutz J."/>
            <person name="Slot J.C."/>
            <person name="St John F."/>
            <person name="Stenlid J."/>
            <person name="Sun H."/>
            <person name="Sun S."/>
            <person name="Syed K."/>
            <person name="Tsang A."/>
            <person name="Wiebenga A."/>
            <person name="Young D."/>
            <person name="Pisabarro A."/>
            <person name="Eastwood D.C."/>
            <person name="Martin F."/>
            <person name="Cullen D."/>
            <person name="Grigoriev I.V."/>
            <person name="Hibbett D.S."/>
        </authorList>
    </citation>
    <scope>NUCLEOTIDE SEQUENCE [LARGE SCALE GENOMIC DNA]</scope>
    <source>
        <strain evidence="3 4">DJM-731 SS1</strain>
    </source>
</reference>
<feature type="compositionally biased region" description="Acidic residues" evidence="2">
    <location>
        <begin position="15"/>
        <end position="40"/>
    </location>
</feature>
<dbReference type="RefSeq" id="XP_040631518.1">
    <property type="nucleotide sequence ID" value="XM_040771002.1"/>
</dbReference>
<dbReference type="EMBL" id="JH795857">
    <property type="protein sequence ID" value="EJU04624.1"/>
    <property type="molecule type" value="Genomic_DNA"/>
</dbReference>
<evidence type="ECO:0000256" key="1">
    <source>
        <dbReference type="SAM" id="Coils"/>
    </source>
</evidence>
<protein>
    <submittedName>
        <fullName evidence="3">Uncharacterized protein</fullName>
    </submittedName>
</protein>
<gene>
    <name evidence="3" type="ORF">DACRYDRAFT_13847</name>
</gene>
<sequence>MKNGCSTKSTRFHEADDDEDLDNNDDDEVEEEDEEDDGFDEKEIKKFLAAKKKQTSASRASLTTAINKQNVSTRAALLAAKKEAEAEIRNVMERIDVLLQSDPTPTLNPMLDLIGSRNNAAEAVQALYANVIDKLSADKDMALEATDNLVQEQAKQRRKRFKEIIDKAHGALDEGQMNQKVLEMAQHRFLVCCFLGSEMAVCRLSV</sequence>
<dbReference type="Proteomes" id="UP000030653">
    <property type="component" value="Unassembled WGS sequence"/>
</dbReference>
<evidence type="ECO:0000313" key="3">
    <source>
        <dbReference type="EMBL" id="EJU04624.1"/>
    </source>
</evidence>
<dbReference type="AlphaFoldDB" id="M5G7B2"/>
<organism evidence="3 4">
    <name type="scientific">Dacryopinax primogenitus (strain DJM 731)</name>
    <name type="common">Brown rot fungus</name>
    <dbReference type="NCBI Taxonomy" id="1858805"/>
    <lineage>
        <taxon>Eukaryota</taxon>
        <taxon>Fungi</taxon>
        <taxon>Dikarya</taxon>
        <taxon>Basidiomycota</taxon>
        <taxon>Agaricomycotina</taxon>
        <taxon>Dacrymycetes</taxon>
        <taxon>Dacrymycetales</taxon>
        <taxon>Dacrymycetaceae</taxon>
        <taxon>Dacryopinax</taxon>
    </lineage>
</organism>
<accession>M5G7B2</accession>
<feature type="region of interest" description="Disordered" evidence="2">
    <location>
        <begin position="1"/>
        <end position="42"/>
    </location>
</feature>
<name>M5G7B2_DACPD</name>
<proteinExistence type="predicted"/>
<dbReference type="GeneID" id="63686064"/>